<organism evidence="1">
    <name type="scientific">Mesocestoides corti</name>
    <name type="common">Flatworm</name>
    <dbReference type="NCBI Taxonomy" id="53468"/>
    <lineage>
        <taxon>Eukaryota</taxon>
        <taxon>Metazoa</taxon>
        <taxon>Spiralia</taxon>
        <taxon>Lophotrochozoa</taxon>
        <taxon>Platyhelminthes</taxon>
        <taxon>Cestoda</taxon>
        <taxon>Eucestoda</taxon>
        <taxon>Cyclophyllidea</taxon>
        <taxon>Mesocestoididae</taxon>
        <taxon>Mesocestoides</taxon>
    </lineage>
</organism>
<evidence type="ECO:0000313" key="1">
    <source>
        <dbReference type="WBParaSite" id="MCU_013285-RA"/>
    </source>
</evidence>
<protein>
    <submittedName>
        <fullName evidence="1">CPSF_A domain-containing protein</fullName>
    </submittedName>
</protein>
<reference evidence="1" key="1">
    <citation type="submission" date="2019-11" db="UniProtKB">
        <authorList>
            <consortium name="WormBaseParasite"/>
        </authorList>
    </citation>
    <scope>IDENTIFICATION</scope>
</reference>
<proteinExistence type="predicted"/>
<accession>A0A5K3G4Z8</accession>
<dbReference type="AlphaFoldDB" id="A0A5K3G4Z8"/>
<sequence length="142" mass="15560">APNLPKQQNQTSQNCGDFGVLQIGHGDQPRLTLLKPSISATLAGRLAHLDGGFVAEEGVHLRQDRLFPGFCTVGVHREARRVALGGRWGCLAVYEFAEDDRLICHDLMNVPPLNKIMLISWVTATELVIGVLPEITVSHLFP</sequence>
<dbReference type="WBParaSite" id="MCU_013285-RA">
    <property type="protein sequence ID" value="MCU_013285-RA"/>
    <property type="gene ID" value="MCU_013285"/>
</dbReference>
<name>A0A5K3G4Z8_MESCO</name>